<evidence type="ECO:0000313" key="6">
    <source>
        <dbReference type="Proteomes" id="UP001056535"/>
    </source>
</evidence>
<evidence type="ECO:0000313" key="5">
    <source>
        <dbReference type="EMBL" id="USQ75656.1"/>
    </source>
</evidence>
<evidence type="ECO:0000256" key="2">
    <source>
        <dbReference type="ARBA" id="ARBA00022747"/>
    </source>
</evidence>
<dbReference type="Proteomes" id="UP001056535">
    <property type="component" value="Chromosome"/>
</dbReference>
<dbReference type="SUPFAM" id="SSF116734">
    <property type="entry name" value="DNA methylase specificity domain"/>
    <property type="match status" value="2"/>
</dbReference>
<proteinExistence type="inferred from homology"/>
<accession>A0ABY4YFW1</accession>
<dbReference type="EMBL" id="CP099490">
    <property type="protein sequence ID" value="USQ75656.1"/>
    <property type="molecule type" value="Genomic_DNA"/>
</dbReference>
<reference evidence="5" key="1">
    <citation type="submission" date="2022-06" db="EMBL/GenBank/DDBJ databases">
        <title>Ornithinimicrobium JY.X270.</title>
        <authorList>
            <person name="Huang Y."/>
        </authorList>
    </citation>
    <scope>NUCLEOTIDE SEQUENCE</scope>
    <source>
        <strain evidence="5">JY.X270</strain>
    </source>
</reference>
<dbReference type="InterPro" id="IPR044946">
    <property type="entry name" value="Restrct_endonuc_typeI_TRD_sf"/>
</dbReference>
<dbReference type="PANTHER" id="PTHR30408">
    <property type="entry name" value="TYPE-1 RESTRICTION ENZYME ECOKI SPECIFICITY PROTEIN"/>
    <property type="match status" value="1"/>
</dbReference>
<evidence type="ECO:0000259" key="4">
    <source>
        <dbReference type="Pfam" id="PF01420"/>
    </source>
</evidence>
<dbReference type="PANTHER" id="PTHR30408:SF13">
    <property type="entry name" value="TYPE I RESTRICTION ENZYME HINDI SPECIFICITY SUBUNIT"/>
    <property type="match status" value="1"/>
</dbReference>
<gene>
    <name evidence="5" type="ORF">NF557_13700</name>
</gene>
<dbReference type="EC" id="3.1.21.-" evidence="5"/>
<name>A0ABY4YFW1_9MICO</name>
<protein>
    <submittedName>
        <fullName evidence="5">Restriction endonuclease subunit S</fullName>
        <ecNumber evidence="5">3.1.21.-</ecNumber>
    </submittedName>
</protein>
<evidence type="ECO:0000256" key="3">
    <source>
        <dbReference type="ARBA" id="ARBA00023125"/>
    </source>
</evidence>
<dbReference type="GO" id="GO:0016787">
    <property type="term" value="F:hydrolase activity"/>
    <property type="evidence" value="ECO:0007669"/>
    <property type="project" value="UniProtKB-KW"/>
</dbReference>
<dbReference type="InterPro" id="IPR000055">
    <property type="entry name" value="Restrct_endonuc_typeI_TRD"/>
</dbReference>
<keyword evidence="3" id="KW-0238">DNA-binding</keyword>
<dbReference type="RefSeq" id="WP_252620084.1">
    <property type="nucleotide sequence ID" value="NZ_CP099490.1"/>
</dbReference>
<keyword evidence="6" id="KW-1185">Reference proteome</keyword>
<keyword evidence="5" id="KW-0378">Hydrolase</keyword>
<dbReference type="Pfam" id="PF01420">
    <property type="entry name" value="Methylase_S"/>
    <property type="match status" value="1"/>
</dbReference>
<sequence length="389" mass="42299">MSEWTSVRLAEVAAVTVGHVGPMIDEYRDSGIPFLRSLNVRPHAIEMEDLRYIDEAFHGTLRKSALAPGDVVTVRTGKPGQTAMIPLSLPVANCSDLIITRPGPGLHGRWLSYYLNWVTATHIDSHLVGAVQQHFNIGSARSLVLDLPPLDEQRAIAEVLGALDDKIAANARLAEVADELVRARFKSLGDLSDELTTIGTIAIHPRDLIDPTTVSPDVPYVGLEHVPRRHMWMTAKGTAGEISSTKALFRAGDVLFGKLRPYFHKVVVASEPGMASTDILVVRATEPGLRGFLLAAASSDLTVERCTAASEGTRMPRTKWKDLAAVQIPWPGEESAREFGAYVDAMSARVASAVLESARLAETRDALLPGLMSRNIHVKDTERVIEEVV</sequence>
<keyword evidence="5" id="KW-0540">Nuclease</keyword>
<keyword evidence="2" id="KW-0680">Restriction system</keyword>
<keyword evidence="5" id="KW-0255">Endonuclease</keyword>
<feature type="domain" description="Type I restriction modification DNA specificity" evidence="4">
    <location>
        <begin position="2"/>
        <end position="172"/>
    </location>
</feature>
<organism evidence="5 6">
    <name type="scientific">Ornithinimicrobium cryptoxanthini</name>
    <dbReference type="NCBI Taxonomy" id="2934161"/>
    <lineage>
        <taxon>Bacteria</taxon>
        <taxon>Bacillati</taxon>
        <taxon>Actinomycetota</taxon>
        <taxon>Actinomycetes</taxon>
        <taxon>Micrococcales</taxon>
        <taxon>Ornithinimicrobiaceae</taxon>
        <taxon>Ornithinimicrobium</taxon>
    </lineage>
</organism>
<dbReference type="GO" id="GO:0004519">
    <property type="term" value="F:endonuclease activity"/>
    <property type="evidence" value="ECO:0007669"/>
    <property type="project" value="UniProtKB-KW"/>
</dbReference>
<dbReference type="Gene3D" id="3.90.220.20">
    <property type="entry name" value="DNA methylase specificity domains"/>
    <property type="match status" value="3"/>
</dbReference>
<evidence type="ECO:0000256" key="1">
    <source>
        <dbReference type="ARBA" id="ARBA00010923"/>
    </source>
</evidence>
<comment type="similarity">
    <text evidence="1">Belongs to the type-I restriction system S methylase family.</text>
</comment>
<dbReference type="InterPro" id="IPR052021">
    <property type="entry name" value="Type-I_RS_S_subunit"/>
</dbReference>